<reference evidence="5 6" key="1">
    <citation type="submission" date="2017-02" db="EMBL/GenBank/DDBJ databases">
        <authorList>
            <person name="Peterson S.W."/>
        </authorList>
    </citation>
    <scope>NUCLEOTIDE SEQUENCE [LARGE SCALE GENOMIC DNA]</scope>
    <source>
        <strain evidence="5 6">DSM 45154</strain>
    </source>
</reference>
<protein>
    <submittedName>
        <fullName evidence="5">Superoxide dismutase, Cu-Zn family</fullName>
    </submittedName>
</protein>
<feature type="chain" id="PRO_5039516939" evidence="3">
    <location>
        <begin position="25"/>
        <end position="203"/>
    </location>
</feature>
<feature type="domain" description="Superoxide dismutase copper/zinc binding" evidence="4">
    <location>
        <begin position="78"/>
        <end position="198"/>
    </location>
</feature>
<dbReference type="PROSITE" id="PS51257">
    <property type="entry name" value="PROKAR_LIPOPROTEIN"/>
    <property type="match status" value="1"/>
</dbReference>
<dbReference type="GO" id="GO:0046872">
    <property type="term" value="F:metal ion binding"/>
    <property type="evidence" value="ECO:0007669"/>
    <property type="project" value="InterPro"/>
</dbReference>
<gene>
    <name evidence="5" type="ORF">SAMN02745673_01303</name>
</gene>
<accession>A0A1T4N716</accession>
<evidence type="ECO:0000313" key="5">
    <source>
        <dbReference type="EMBL" id="SJZ74953.1"/>
    </source>
</evidence>
<dbReference type="Gene3D" id="2.60.40.200">
    <property type="entry name" value="Superoxide dismutase, copper/zinc binding domain"/>
    <property type="match status" value="1"/>
</dbReference>
<keyword evidence="3" id="KW-0732">Signal</keyword>
<evidence type="ECO:0000256" key="2">
    <source>
        <dbReference type="SAM" id="MobiDB-lite"/>
    </source>
</evidence>
<dbReference type="Proteomes" id="UP000190637">
    <property type="component" value="Unassembled WGS sequence"/>
</dbReference>
<dbReference type="Pfam" id="PF00080">
    <property type="entry name" value="Sod_Cu"/>
    <property type="match status" value="1"/>
</dbReference>
<keyword evidence="6" id="KW-1185">Reference proteome</keyword>
<feature type="region of interest" description="Disordered" evidence="2">
    <location>
        <begin position="100"/>
        <end position="143"/>
    </location>
</feature>
<evidence type="ECO:0000256" key="1">
    <source>
        <dbReference type="ARBA" id="ARBA00010457"/>
    </source>
</evidence>
<dbReference type="OrthoDB" id="3297424at2"/>
<dbReference type="STRING" id="1122192.SAMN02745673_01303"/>
<dbReference type="InterPro" id="IPR001424">
    <property type="entry name" value="SOD_Cu_Zn_dom"/>
</dbReference>
<organism evidence="5 6">
    <name type="scientific">Marinactinospora thermotolerans DSM 45154</name>
    <dbReference type="NCBI Taxonomy" id="1122192"/>
    <lineage>
        <taxon>Bacteria</taxon>
        <taxon>Bacillati</taxon>
        <taxon>Actinomycetota</taxon>
        <taxon>Actinomycetes</taxon>
        <taxon>Streptosporangiales</taxon>
        <taxon>Nocardiopsidaceae</taxon>
        <taxon>Marinactinospora</taxon>
    </lineage>
</organism>
<comment type="similarity">
    <text evidence="1">Belongs to the Cu-Zn superoxide dismutase family.</text>
</comment>
<dbReference type="AlphaFoldDB" id="A0A1T4N716"/>
<dbReference type="RefSeq" id="WP_078760705.1">
    <property type="nucleotide sequence ID" value="NZ_FUWS01000003.1"/>
</dbReference>
<dbReference type="EMBL" id="FUWS01000003">
    <property type="protein sequence ID" value="SJZ74953.1"/>
    <property type="molecule type" value="Genomic_DNA"/>
</dbReference>
<evidence type="ECO:0000256" key="3">
    <source>
        <dbReference type="SAM" id="SignalP"/>
    </source>
</evidence>
<evidence type="ECO:0000313" key="6">
    <source>
        <dbReference type="Proteomes" id="UP000190637"/>
    </source>
</evidence>
<feature type="signal peptide" evidence="3">
    <location>
        <begin position="1"/>
        <end position="24"/>
    </location>
</feature>
<dbReference type="InterPro" id="IPR036423">
    <property type="entry name" value="SOD-like_Cu/Zn_dom_sf"/>
</dbReference>
<evidence type="ECO:0000259" key="4">
    <source>
        <dbReference type="Pfam" id="PF00080"/>
    </source>
</evidence>
<dbReference type="SUPFAM" id="SSF49329">
    <property type="entry name" value="Cu,Zn superoxide dismutase-like"/>
    <property type="match status" value="1"/>
</dbReference>
<proteinExistence type="inferred from homology"/>
<name>A0A1T4N716_9ACTN</name>
<dbReference type="GO" id="GO:0006801">
    <property type="term" value="P:superoxide metabolic process"/>
    <property type="evidence" value="ECO:0007669"/>
    <property type="project" value="InterPro"/>
</dbReference>
<sequence>MRSTSTALGLAALTALLLSGCQMEEAPRDAGAPPDPTPTDRRTTEPGAVTGDFQSYSEDATAVTYDPEAVPEGASVNVSVTSKGAPPTIVTMGISGLQPDRDYGAHVHTKPCGAAPDDSGPHYQNEEDPQQPSTDPKYANPDNEIWLDFTTDADGSADASASVDWVPRQGEANSIVIHAEHTHTEPGHAGQAGDRLACINVPL</sequence>
<feature type="region of interest" description="Disordered" evidence="2">
    <location>
        <begin position="24"/>
        <end position="57"/>
    </location>
</feature>